<gene>
    <name evidence="1" type="ORF">NCTC13335_00426</name>
</gene>
<dbReference type="AlphaFoldDB" id="A0A377IYH9"/>
<reference evidence="1 2" key="1">
    <citation type="submission" date="2018-06" db="EMBL/GenBank/DDBJ databases">
        <authorList>
            <consortium name="Pathogen Informatics"/>
            <person name="Doyle S."/>
        </authorList>
    </citation>
    <scope>NUCLEOTIDE SEQUENCE [LARGE SCALE GENOMIC DNA]</scope>
    <source>
        <strain evidence="1 2">NCTC13335</strain>
    </source>
</reference>
<dbReference type="Proteomes" id="UP000255264">
    <property type="component" value="Unassembled WGS sequence"/>
</dbReference>
<dbReference type="RefSeq" id="WP_115002669.1">
    <property type="nucleotide sequence ID" value="NZ_UGHS01000001.1"/>
</dbReference>
<evidence type="ECO:0000313" key="2">
    <source>
        <dbReference type="Proteomes" id="UP000255264"/>
    </source>
</evidence>
<dbReference type="OrthoDB" id="5596796at2"/>
<protein>
    <submittedName>
        <fullName evidence="1">Dicarboxylate transport</fullName>
    </submittedName>
</protein>
<keyword evidence="2" id="KW-1185">Reference proteome</keyword>
<dbReference type="EMBL" id="UGHS01000001">
    <property type="protein sequence ID" value="STO92587.1"/>
    <property type="molecule type" value="Genomic_DNA"/>
</dbReference>
<organism evidence="1 2">
    <name type="scientific">Haemophilus pittmaniae</name>
    <dbReference type="NCBI Taxonomy" id="249188"/>
    <lineage>
        <taxon>Bacteria</taxon>
        <taxon>Pseudomonadati</taxon>
        <taxon>Pseudomonadota</taxon>
        <taxon>Gammaproteobacteria</taxon>
        <taxon>Pasteurellales</taxon>
        <taxon>Pasteurellaceae</taxon>
        <taxon>Haemophilus</taxon>
    </lineage>
</organism>
<dbReference type="Pfam" id="PF11739">
    <property type="entry name" value="YdbH-like"/>
    <property type="match status" value="1"/>
</dbReference>
<evidence type="ECO:0000313" key="1">
    <source>
        <dbReference type="EMBL" id="STO92587.1"/>
    </source>
</evidence>
<sequence length="909" mass="103511">MRKIAWGIFGLFGLAGATMLSAPYWLSPSVTARIANHFLPQGYRLQPSSHWELGLRGLSLPVLTIQSPDCSMAKLQDIHLHWWPSLQLDIQQSNLDYACLQPLLTHSGDSSYADLATIFALVPKMAIHLAHFRLDSLKTPNNPLLAQLLQSDSTIHADYDGERLQLTHQAQDNERVILRQHAQLVKQKDHFNWQSQTDYQPLDGHTYHFSLVSHIPNQLAAWPDVGEFELTWDNPDWTVTQGHLNFHWDGEKGQLNAQDVLRNQPLLDVPMTFNPQGLEITWGKFYWTFDGYQPLKGFLGIALRKPAEGFWPLRSDLNVILQTFGEQGKGEIVISSQNGEIGGGKALDELDFDLNTRGDLRYNNNVAFTNLHYRIVGHFADPLLHFLPGSIFKMDHLSDDSKIHVRLPLDDVLVGRYGLEGRLQASLQGFTPQFRDLDLQLDGQAHEFIAGIKTIFELRDERHKLRDAEMQAANRWDWQINGKAHWQALDTPLTMQGKGFWEGDHIELNKLTAQSGKVEIDGVKMAPLSLQLRDRLRWDYQEEHLRGLLQAKTDWIEFAYGGRFVKPIFGLGVDGQNIDDFSLAGDLHADRLGPLQVQAYYQKNRLSGNIGWPQQSAKVLQTLFPQHWEWLIRDGQIKGNGKFSIDSEGVSLDGELHLQQGQIELPDGTIDGLNIHFPLHYRNFDLHAEARQPIRVSAQSLRWGALQVEQAALDVSGHYPNSASKPLTLSKVRLGLFDGQLTVPRLDFPQRQQALLTLNNIDIAQVLALAQYQQLSLTGRVNARLPFWLGNRQCLICQGEIEQATPLHLRLNEQVTAGLKTGGWTETTLVDLLKELNLQTSRAVFDLQPNGEMLLDAHIQGYNPQNPTHHPITLNYRHRENMFELWDMIDYGSQFEQNLQYRLYRNLEK</sequence>
<dbReference type="InterPro" id="IPR021730">
    <property type="entry name" value="YdbH"/>
</dbReference>
<proteinExistence type="predicted"/>
<accession>A0A377IYH9</accession>
<name>A0A377IYH9_9PAST</name>
<dbReference type="NCBIfam" id="NF007971">
    <property type="entry name" value="PRK10695.1"/>
    <property type="match status" value="1"/>
</dbReference>